<dbReference type="Proteomes" id="UP001222027">
    <property type="component" value="Unassembled WGS sequence"/>
</dbReference>
<keyword evidence="3 6" id="KW-0805">Transcription regulation</keyword>
<dbReference type="InterPro" id="IPR019542">
    <property type="entry name" value="Enhancer_polycomb-like_N"/>
</dbReference>
<organism evidence="9 10">
    <name type="scientific">Ensete ventricosum</name>
    <name type="common">Abyssinian banana</name>
    <name type="synonym">Musa ensete</name>
    <dbReference type="NCBI Taxonomy" id="4639"/>
    <lineage>
        <taxon>Eukaryota</taxon>
        <taxon>Viridiplantae</taxon>
        <taxon>Streptophyta</taxon>
        <taxon>Embryophyta</taxon>
        <taxon>Tracheophyta</taxon>
        <taxon>Spermatophyta</taxon>
        <taxon>Magnoliopsida</taxon>
        <taxon>Liliopsida</taxon>
        <taxon>Zingiberales</taxon>
        <taxon>Musaceae</taxon>
        <taxon>Ensete</taxon>
    </lineage>
</organism>
<dbReference type="GO" id="GO:0035267">
    <property type="term" value="C:NuA4 histone acetyltransferase complex"/>
    <property type="evidence" value="ECO:0007669"/>
    <property type="project" value="InterPro"/>
</dbReference>
<evidence type="ECO:0000256" key="5">
    <source>
        <dbReference type="ARBA" id="ARBA00023242"/>
    </source>
</evidence>
<reference evidence="9 10" key="1">
    <citation type="submission" date="2022-12" db="EMBL/GenBank/DDBJ databases">
        <title>Chromosome-scale assembly of the Ensete ventricosum genome.</title>
        <authorList>
            <person name="Dussert Y."/>
            <person name="Stocks J."/>
            <person name="Wendawek A."/>
            <person name="Woldeyes F."/>
            <person name="Nichols R.A."/>
            <person name="Borrell J.S."/>
        </authorList>
    </citation>
    <scope>NUCLEOTIDE SEQUENCE [LARGE SCALE GENOMIC DNA]</scope>
    <source>
        <strain evidence="10">cv. Maze</strain>
        <tissue evidence="9">Seeds</tissue>
    </source>
</reference>
<accession>A0AAV8Q2Z7</accession>
<proteinExistence type="inferred from homology"/>
<name>A0AAV8Q2Z7_ENSVE</name>
<feature type="domain" description="Enhancer of polycomb-like N-terminal" evidence="8">
    <location>
        <begin position="495"/>
        <end position="715"/>
    </location>
</feature>
<gene>
    <name evidence="9" type="ORF">OPV22_005497</name>
</gene>
<evidence type="ECO:0000256" key="6">
    <source>
        <dbReference type="RuleBase" id="RU361124"/>
    </source>
</evidence>
<dbReference type="GO" id="GO:0005634">
    <property type="term" value="C:nucleus"/>
    <property type="evidence" value="ECO:0007669"/>
    <property type="project" value="UniProtKB-SubCell"/>
</dbReference>
<comment type="caution">
    <text evidence="9">The sequence shown here is derived from an EMBL/GenBank/DDBJ whole genome shotgun (WGS) entry which is preliminary data.</text>
</comment>
<dbReference type="PANTHER" id="PTHR14898">
    <property type="entry name" value="ENHANCER OF POLYCOMB"/>
    <property type="match status" value="1"/>
</dbReference>
<evidence type="ECO:0000256" key="1">
    <source>
        <dbReference type="ARBA" id="ARBA00004123"/>
    </source>
</evidence>
<evidence type="ECO:0000259" key="8">
    <source>
        <dbReference type="Pfam" id="PF10513"/>
    </source>
</evidence>
<keyword evidence="5 6" id="KW-0539">Nucleus</keyword>
<comment type="subcellular location">
    <subcellularLocation>
        <location evidence="1 6">Nucleus</location>
    </subcellularLocation>
</comment>
<feature type="region of interest" description="Disordered" evidence="7">
    <location>
        <begin position="480"/>
        <end position="508"/>
    </location>
</feature>
<dbReference type="InterPro" id="IPR024943">
    <property type="entry name" value="Enhancer_polycomb"/>
</dbReference>
<dbReference type="AlphaFoldDB" id="A0AAV8Q2Z7"/>
<evidence type="ECO:0000313" key="9">
    <source>
        <dbReference type="EMBL" id="KAJ8504611.1"/>
    </source>
</evidence>
<comment type="similarity">
    <text evidence="2 6">Belongs to the enhancer of polycomb family.</text>
</comment>
<evidence type="ECO:0000256" key="4">
    <source>
        <dbReference type="ARBA" id="ARBA00023163"/>
    </source>
</evidence>
<evidence type="ECO:0000256" key="3">
    <source>
        <dbReference type="ARBA" id="ARBA00023015"/>
    </source>
</evidence>
<dbReference type="EMBL" id="JAQQAF010000002">
    <property type="protein sequence ID" value="KAJ8504611.1"/>
    <property type="molecule type" value="Genomic_DNA"/>
</dbReference>
<keyword evidence="10" id="KW-1185">Reference proteome</keyword>
<evidence type="ECO:0000256" key="2">
    <source>
        <dbReference type="ARBA" id="ARBA00008035"/>
    </source>
</evidence>
<protein>
    <recommendedName>
        <fullName evidence="6">Enhancer of polycomb-like protein</fullName>
    </recommendedName>
</protein>
<dbReference type="Pfam" id="PF10513">
    <property type="entry name" value="EPL1"/>
    <property type="match status" value="1"/>
</dbReference>
<keyword evidence="4 6" id="KW-0804">Transcription</keyword>
<evidence type="ECO:0000313" key="10">
    <source>
        <dbReference type="Proteomes" id="UP001222027"/>
    </source>
</evidence>
<sequence length="874" mass="99544">MAVVMRRQARRESASALRRKLYGEAEAEIGSRVFPLPAPASQPMPSVGARRSTRVFVAKPSSVAVAANACGDDSRILRSGKRLALWKRRDEWLDVFSGDTADLQWWKREDGERRENRDSIVWNDPEARAAGIVRELPESYVPKDSLDCPQTKKFGMVYGRKRQRQLASDAGSPSSSVGDGDSEMEKRYGLVFMRRGRRKRLKVGPVPVAIERERVEISNERGGPVELSLIVDSSCVGSSLLFPRLLIAILRWTRRVTVTLWEFAAFLLSGSLASVFSQHGVHILPLQSHRDNMMLTNALPSCGLCKIYGSIQSVPIIWLDISALPSYFRSLHVSFLLGSLYLPRVLARTVIFSHVDPYVDVNCGENDSDAFVEADYLGTKRLRLHSMDVCKQNDLVDAYRSFTQNAIPSYGLRRSKHRRRRSSSRFLRSQNPGLISSCIDKASQNGSSVLSEDKASSFPEPMVKPMFVDVADACGEYSSCKDESDVSSPLSSQGKQKKSAKKSPVEQNKELKSALAEVKQNIDSVHCKANVLVTDSDRCWREEGFEVMLDMLAPKDWCITVKSHGQVRYLHRPLDMRPCFVNRFTHAYMWAGEDRWKLEFLDRWDWLVFKELHAECRERNQQDASFRMIPVPIFEEVSSTEACSAATFVHPDEYIRMEDDEVQRALFCKIARYDMDSGDEQWLDEYNSSIRHMELGELTVITADNFEKLIYAMEKDAFSNVDDVFDKEKALDLYQNFGMREMLGAVYDYWIRKRNKRCAALVREFQGPPLRRAKFVHKPFVRKKRSFSRQRSQITRTKLVVTSQVEPHEEALQRVQEAKNAAKKAVELAIHLRGRAQMLMSNAELLVYKSVMALRIAESMEACDTSDPAPMILD</sequence>
<evidence type="ECO:0000256" key="7">
    <source>
        <dbReference type="SAM" id="MobiDB-lite"/>
    </source>
</evidence>
<dbReference type="GO" id="GO:0006357">
    <property type="term" value="P:regulation of transcription by RNA polymerase II"/>
    <property type="evidence" value="ECO:0007669"/>
    <property type="project" value="InterPro"/>
</dbReference>